<dbReference type="RefSeq" id="WP_190267894.1">
    <property type="nucleotide sequence ID" value="NZ_BAABAD010000005.1"/>
</dbReference>
<keyword evidence="7" id="KW-0560">Oxidoreductase</keyword>
<evidence type="ECO:0000256" key="5">
    <source>
        <dbReference type="ARBA" id="ARBA00022741"/>
    </source>
</evidence>
<evidence type="ECO:0000256" key="3">
    <source>
        <dbReference type="ARBA" id="ARBA00012695"/>
    </source>
</evidence>
<comment type="pathway">
    <text evidence="2">Amino-acid degradation; L-proline degradation into L-glutamate; L-glutamate from L-proline: step 1/2.</text>
</comment>
<evidence type="ECO:0000256" key="2">
    <source>
        <dbReference type="ARBA" id="ARBA00004739"/>
    </source>
</evidence>
<evidence type="ECO:0000313" key="12">
    <source>
        <dbReference type="Proteomes" id="UP000602395"/>
    </source>
</evidence>
<organism evidence="11 12">
    <name type="scientific">Gordonia hankookensis</name>
    <dbReference type="NCBI Taxonomy" id="589403"/>
    <lineage>
        <taxon>Bacteria</taxon>
        <taxon>Bacillati</taxon>
        <taxon>Actinomycetota</taxon>
        <taxon>Actinomycetes</taxon>
        <taxon>Mycobacteriales</taxon>
        <taxon>Gordoniaceae</taxon>
        <taxon>Gordonia</taxon>
    </lineage>
</organism>
<proteinExistence type="predicted"/>
<feature type="domain" description="Proline dehydrogenase" evidence="10">
    <location>
        <begin position="51"/>
        <end position="309"/>
    </location>
</feature>
<comment type="caution">
    <text evidence="11">The sequence shown here is derived from an EMBL/GenBank/DDBJ whole genome shotgun (WGS) entry which is preliminary data.</text>
</comment>
<evidence type="ECO:0000256" key="4">
    <source>
        <dbReference type="ARBA" id="ARBA00022630"/>
    </source>
</evidence>
<evidence type="ECO:0000256" key="9">
    <source>
        <dbReference type="ARBA" id="ARBA00048779"/>
    </source>
</evidence>
<protein>
    <recommendedName>
        <fullName evidence="3">proline dehydrogenase</fullName>
        <ecNumber evidence="3">1.5.5.2</ecNumber>
    </recommendedName>
</protein>
<keyword evidence="6" id="KW-0274">FAD</keyword>
<keyword evidence="8" id="KW-0642">Proline metabolism</keyword>
<dbReference type="Proteomes" id="UP000602395">
    <property type="component" value="Unassembled WGS sequence"/>
</dbReference>
<keyword evidence="5" id="KW-0547">Nucleotide-binding</keyword>
<comment type="catalytic activity">
    <reaction evidence="9">
        <text>L-proline + a quinone = (S)-1-pyrroline-5-carboxylate + a quinol + H(+)</text>
        <dbReference type="Rhea" id="RHEA:23784"/>
        <dbReference type="ChEBI" id="CHEBI:15378"/>
        <dbReference type="ChEBI" id="CHEBI:17388"/>
        <dbReference type="ChEBI" id="CHEBI:24646"/>
        <dbReference type="ChEBI" id="CHEBI:60039"/>
        <dbReference type="ChEBI" id="CHEBI:132124"/>
        <dbReference type="EC" id="1.5.5.2"/>
    </reaction>
</comment>
<evidence type="ECO:0000256" key="6">
    <source>
        <dbReference type="ARBA" id="ARBA00022827"/>
    </source>
</evidence>
<sequence>MSRFFDTALRPIITAAAASDRIKATSQRLTVTRRVVERFVPGETQDDVSAAIRRSLGNGLSVTIDHLGEDTTDEAQATQTVDAYLSLLEEMSRMPSPDPKALEVSVKLSALGQMLPRHGRKIAEENVHIICTAAETAGVLVTIDAEDHATVDERLDILRTVRRDFPSLGTVLQAYLRRTEDDCREFAESDVRIRLCKGAYAEPPTVAFTDRAQVDEAYLRCLRILMKGNGYPMVASHDPMMIGAAHELVAEFGRTPDSWEHQMLYGIRTDEQLRLAGDGHRVRVYIPYGREWYGYFVRRLAERPANVAFFLRALADRGRPVTTVVPA</sequence>
<dbReference type="PANTHER" id="PTHR13914:SF0">
    <property type="entry name" value="PROLINE DEHYDROGENASE 1, MITOCHONDRIAL"/>
    <property type="match status" value="1"/>
</dbReference>
<dbReference type="InterPro" id="IPR002872">
    <property type="entry name" value="Proline_DH_dom"/>
</dbReference>
<evidence type="ECO:0000259" key="10">
    <source>
        <dbReference type="Pfam" id="PF01619"/>
    </source>
</evidence>
<evidence type="ECO:0000256" key="7">
    <source>
        <dbReference type="ARBA" id="ARBA00023002"/>
    </source>
</evidence>
<gene>
    <name evidence="11" type="ORF">IDF66_17335</name>
</gene>
<dbReference type="Pfam" id="PF01619">
    <property type="entry name" value="Pro_dh"/>
    <property type="match status" value="1"/>
</dbReference>
<dbReference type="PIRSF" id="PIRSF000196">
    <property type="entry name" value="Pro_dehydrog"/>
    <property type="match status" value="1"/>
</dbReference>
<reference evidence="11 12" key="1">
    <citation type="submission" date="2020-09" db="EMBL/GenBank/DDBJ databases">
        <title>Novel species in genus Gordonia.</title>
        <authorList>
            <person name="Zhang G."/>
        </authorList>
    </citation>
    <scope>NUCLEOTIDE SEQUENCE [LARGE SCALE GENOMIC DNA]</scope>
    <source>
        <strain evidence="11 12">ON-33</strain>
    </source>
</reference>
<evidence type="ECO:0000256" key="8">
    <source>
        <dbReference type="ARBA" id="ARBA00023062"/>
    </source>
</evidence>
<keyword evidence="4" id="KW-0285">Flavoprotein</keyword>
<dbReference type="Gene3D" id="3.20.20.220">
    <property type="match status" value="1"/>
</dbReference>
<accession>A0ABR7WEZ5</accession>
<dbReference type="EC" id="1.5.5.2" evidence="3"/>
<dbReference type="InterPro" id="IPR008219">
    <property type="entry name" value="PRODH_bac_arc"/>
</dbReference>
<evidence type="ECO:0000256" key="1">
    <source>
        <dbReference type="ARBA" id="ARBA00001974"/>
    </source>
</evidence>
<name>A0ABR7WEZ5_9ACTN</name>
<comment type="cofactor">
    <cofactor evidence="1">
        <name>FAD</name>
        <dbReference type="ChEBI" id="CHEBI:57692"/>
    </cofactor>
</comment>
<evidence type="ECO:0000313" key="11">
    <source>
        <dbReference type="EMBL" id="MBD1321352.1"/>
    </source>
</evidence>
<dbReference type="EMBL" id="JACWMS010000003">
    <property type="protein sequence ID" value="MBD1321352.1"/>
    <property type="molecule type" value="Genomic_DNA"/>
</dbReference>
<keyword evidence="12" id="KW-1185">Reference proteome</keyword>
<dbReference type="PANTHER" id="PTHR13914">
    <property type="entry name" value="PROLINE OXIDASE"/>
    <property type="match status" value="1"/>
</dbReference>
<dbReference type="SUPFAM" id="SSF51730">
    <property type="entry name" value="FAD-linked oxidoreductase"/>
    <property type="match status" value="1"/>
</dbReference>
<dbReference type="InterPro" id="IPR015659">
    <property type="entry name" value="Proline_oxidase"/>
</dbReference>
<dbReference type="InterPro" id="IPR029041">
    <property type="entry name" value="FAD-linked_oxidoreductase-like"/>
</dbReference>